<reference evidence="13 14" key="1">
    <citation type="submission" date="2018-03" db="EMBL/GenBank/DDBJ databases">
        <title>Draft genome sequence of Rohu Carp (Labeo rohita).</title>
        <authorList>
            <person name="Das P."/>
            <person name="Kushwaha B."/>
            <person name="Joshi C.G."/>
            <person name="Kumar D."/>
            <person name="Nagpure N.S."/>
            <person name="Sahoo L."/>
            <person name="Das S.P."/>
            <person name="Bit A."/>
            <person name="Patnaik S."/>
            <person name="Meher P.K."/>
            <person name="Jayasankar P."/>
            <person name="Koringa P.G."/>
            <person name="Patel N.V."/>
            <person name="Hinsu A.T."/>
            <person name="Kumar R."/>
            <person name="Pandey M."/>
            <person name="Agarwal S."/>
            <person name="Srivastava S."/>
            <person name="Singh M."/>
            <person name="Iquebal M.A."/>
            <person name="Jaiswal S."/>
            <person name="Angadi U.B."/>
            <person name="Kumar N."/>
            <person name="Raza M."/>
            <person name="Shah T.M."/>
            <person name="Rai A."/>
            <person name="Jena J.K."/>
        </authorList>
    </citation>
    <scope>NUCLEOTIDE SEQUENCE [LARGE SCALE GENOMIC DNA]</scope>
    <source>
        <strain evidence="13">DASCIFA01</strain>
        <tissue evidence="13">Testis</tissue>
    </source>
</reference>
<dbReference type="Gene3D" id="2.60.40.10">
    <property type="entry name" value="Immunoglobulins"/>
    <property type="match status" value="2"/>
</dbReference>
<dbReference type="SUPFAM" id="SSF48726">
    <property type="entry name" value="Immunoglobulin"/>
    <property type="match status" value="2"/>
</dbReference>
<evidence type="ECO:0000256" key="1">
    <source>
        <dbReference type="ARBA" id="ARBA00004251"/>
    </source>
</evidence>
<evidence type="ECO:0000256" key="10">
    <source>
        <dbReference type="ARBA" id="ARBA00023319"/>
    </source>
</evidence>
<dbReference type="InterPro" id="IPR036179">
    <property type="entry name" value="Ig-like_dom_sf"/>
</dbReference>
<protein>
    <submittedName>
        <fullName evidence="13">CD276 antigen-like protein</fullName>
    </submittedName>
</protein>
<dbReference type="InterPro" id="IPR013151">
    <property type="entry name" value="Immunoglobulin_dom"/>
</dbReference>
<dbReference type="STRING" id="84645.A0A498NW12"/>
<dbReference type="GO" id="GO:0006955">
    <property type="term" value="P:immune response"/>
    <property type="evidence" value="ECO:0007669"/>
    <property type="project" value="TreeGrafter"/>
</dbReference>
<dbReference type="GO" id="GO:0042130">
    <property type="term" value="P:negative regulation of T cell proliferation"/>
    <property type="evidence" value="ECO:0007669"/>
    <property type="project" value="TreeGrafter"/>
</dbReference>
<evidence type="ECO:0000256" key="5">
    <source>
        <dbReference type="ARBA" id="ARBA00022989"/>
    </source>
</evidence>
<dbReference type="GO" id="GO:0071222">
    <property type="term" value="P:cellular response to lipopolysaccharide"/>
    <property type="evidence" value="ECO:0007669"/>
    <property type="project" value="TreeGrafter"/>
</dbReference>
<dbReference type="PANTHER" id="PTHR25466">
    <property type="entry name" value="T-LYMPHOCYTE ACTIVATION ANTIGEN"/>
    <property type="match status" value="1"/>
</dbReference>
<keyword evidence="5" id="KW-1133">Transmembrane helix</keyword>
<evidence type="ECO:0000256" key="2">
    <source>
        <dbReference type="ARBA" id="ARBA00022475"/>
    </source>
</evidence>
<accession>A0A498NW12</accession>
<evidence type="ECO:0000256" key="3">
    <source>
        <dbReference type="ARBA" id="ARBA00022692"/>
    </source>
</evidence>
<proteinExistence type="predicted"/>
<keyword evidence="14" id="KW-1185">Reference proteome</keyword>
<comment type="subcellular location">
    <subcellularLocation>
        <location evidence="1">Cell membrane</location>
        <topology evidence="1">Single-pass type I membrane protein</topology>
    </subcellularLocation>
</comment>
<dbReference type="InterPro" id="IPR013106">
    <property type="entry name" value="Ig_V-set"/>
</dbReference>
<evidence type="ECO:0000256" key="6">
    <source>
        <dbReference type="ARBA" id="ARBA00023136"/>
    </source>
</evidence>
<dbReference type="Pfam" id="PF07686">
    <property type="entry name" value="V-set"/>
    <property type="match status" value="1"/>
</dbReference>
<evidence type="ECO:0000256" key="7">
    <source>
        <dbReference type="ARBA" id="ARBA00023157"/>
    </source>
</evidence>
<dbReference type="PANTHER" id="PTHR25466:SF14">
    <property type="entry name" value="BUTYROPHILIN SUBFAMILY 2 MEMBER A2-LIKE-RELATED"/>
    <property type="match status" value="1"/>
</dbReference>
<dbReference type="EMBL" id="QBIY01008991">
    <property type="protein sequence ID" value="RXN36165.1"/>
    <property type="molecule type" value="Genomic_DNA"/>
</dbReference>
<dbReference type="AlphaFoldDB" id="A0A498NW12"/>
<dbReference type="InterPro" id="IPR003599">
    <property type="entry name" value="Ig_sub"/>
</dbReference>
<feature type="domain" description="Ig-like" evidence="12">
    <location>
        <begin position="121"/>
        <end position="235"/>
    </location>
</feature>
<feature type="domain" description="Ig-like" evidence="12">
    <location>
        <begin position="29"/>
        <end position="116"/>
    </location>
</feature>
<dbReference type="GO" id="GO:0042102">
    <property type="term" value="P:positive regulation of T cell proliferation"/>
    <property type="evidence" value="ECO:0007669"/>
    <property type="project" value="TreeGrafter"/>
</dbReference>
<keyword evidence="2" id="KW-1003">Cell membrane</keyword>
<dbReference type="InterPro" id="IPR013783">
    <property type="entry name" value="Ig-like_fold"/>
</dbReference>
<feature type="signal peptide" evidence="11">
    <location>
        <begin position="1"/>
        <end position="20"/>
    </location>
</feature>
<dbReference type="PROSITE" id="PS50835">
    <property type="entry name" value="IG_LIKE"/>
    <property type="match status" value="2"/>
</dbReference>
<keyword evidence="10" id="KW-0393">Immunoglobulin domain</keyword>
<evidence type="ECO:0000313" key="14">
    <source>
        <dbReference type="Proteomes" id="UP000290572"/>
    </source>
</evidence>
<dbReference type="FunFam" id="2.60.40.10:FF:000142">
    <property type="entry name" value="V-set domain-containing T-cell activation inhibitor 1"/>
    <property type="match status" value="2"/>
</dbReference>
<evidence type="ECO:0000256" key="4">
    <source>
        <dbReference type="ARBA" id="ARBA00022729"/>
    </source>
</evidence>
<evidence type="ECO:0000256" key="9">
    <source>
        <dbReference type="ARBA" id="ARBA00023180"/>
    </source>
</evidence>
<dbReference type="GO" id="GO:0009897">
    <property type="term" value="C:external side of plasma membrane"/>
    <property type="evidence" value="ECO:0007669"/>
    <property type="project" value="TreeGrafter"/>
</dbReference>
<keyword evidence="9" id="KW-0325">Glycoprotein</keyword>
<dbReference type="Proteomes" id="UP000290572">
    <property type="component" value="Unassembled WGS sequence"/>
</dbReference>
<gene>
    <name evidence="13" type="ORF">ROHU_003186</name>
</gene>
<dbReference type="InterPro" id="IPR051713">
    <property type="entry name" value="T-cell_Activation_Regulation"/>
</dbReference>
<evidence type="ECO:0000256" key="11">
    <source>
        <dbReference type="SAM" id="SignalP"/>
    </source>
</evidence>
<keyword evidence="4 11" id="KW-0732">Signal</keyword>
<feature type="chain" id="PRO_5019842203" evidence="11">
    <location>
        <begin position="21"/>
        <end position="258"/>
    </location>
</feature>
<name>A0A498NW12_LABRO</name>
<evidence type="ECO:0000256" key="8">
    <source>
        <dbReference type="ARBA" id="ARBA00023170"/>
    </source>
</evidence>
<keyword evidence="6" id="KW-0472">Membrane</keyword>
<evidence type="ECO:0000259" key="12">
    <source>
        <dbReference type="PROSITE" id="PS50835"/>
    </source>
</evidence>
<dbReference type="SMART" id="SM00409">
    <property type="entry name" value="IG"/>
    <property type="match status" value="2"/>
</dbReference>
<dbReference type="GO" id="GO:0031295">
    <property type="term" value="P:T cell costimulation"/>
    <property type="evidence" value="ECO:0007669"/>
    <property type="project" value="TreeGrafter"/>
</dbReference>
<organism evidence="13 14">
    <name type="scientific">Labeo rohita</name>
    <name type="common">Indian major carp</name>
    <name type="synonym">Cyprinus rohita</name>
    <dbReference type="NCBI Taxonomy" id="84645"/>
    <lineage>
        <taxon>Eukaryota</taxon>
        <taxon>Metazoa</taxon>
        <taxon>Chordata</taxon>
        <taxon>Craniata</taxon>
        <taxon>Vertebrata</taxon>
        <taxon>Euteleostomi</taxon>
        <taxon>Actinopterygii</taxon>
        <taxon>Neopterygii</taxon>
        <taxon>Teleostei</taxon>
        <taxon>Ostariophysi</taxon>
        <taxon>Cypriniformes</taxon>
        <taxon>Cyprinidae</taxon>
        <taxon>Labeoninae</taxon>
        <taxon>Labeonini</taxon>
        <taxon>Labeo</taxon>
    </lineage>
</organism>
<keyword evidence="3" id="KW-0812">Transmembrane</keyword>
<dbReference type="GO" id="GO:0007166">
    <property type="term" value="P:cell surface receptor signaling pathway"/>
    <property type="evidence" value="ECO:0007669"/>
    <property type="project" value="TreeGrafter"/>
</dbReference>
<keyword evidence="7" id="KW-1015">Disulfide bond</keyword>
<comment type="caution">
    <text evidence="13">The sequence shown here is derived from an EMBL/GenBank/DDBJ whole genome shotgun (WGS) entry which is preliminary data.</text>
</comment>
<keyword evidence="8" id="KW-0675">Receptor</keyword>
<sequence length="258" mass="28816">MIIGWCFICVFAVLINKVCLQVTVEAVIGGSVVLPCSSAEHDLKLQDTVVYWRHNDSEIVCDIVKGQDSVTLQNHQYKNRVKTFPDEYNRGNFSIKLNNLTHTDAGEFICLISQSSDSNQETVQLIIKVCLQVTVEAVIGGSVVLPCSSTKPDLKLQDTDVHWRHNDSRIVYDIAKGQDSVMLQDQQYENRVKTFPDEYNKGNFSIKLINLTHTDAGEFICLITDSSDSNQETVQLIIKVLTVISTSNGNNCITVCLL</sequence>
<evidence type="ECO:0000313" key="13">
    <source>
        <dbReference type="EMBL" id="RXN36165.1"/>
    </source>
</evidence>
<dbReference type="Pfam" id="PF00047">
    <property type="entry name" value="ig"/>
    <property type="match status" value="1"/>
</dbReference>
<dbReference type="InterPro" id="IPR007110">
    <property type="entry name" value="Ig-like_dom"/>
</dbReference>